<sequence>MIFYNSLALIIDTDDDVMDNKGRSNRGPGSNMARNIVNSSYGSFNRDDRPTPRRHRRRSCAADTIEATYGTMIFYRIHRIIIPLRCVMWTRQPKWLDTNVLG</sequence>
<reference evidence="2 3" key="1">
    <citation type="journal article" date="2024" name="Ann. Entomol. Soc. Am.">
        <title>Genomic analyses of the southern and eastern yellowjacket wasps (Hymenoptera: Vespidae) reveal evolutionary signatures of social life.</title>
        <authorList>
            <person name="Catto M.A."/>
            <person name="Caine P.B."/>
            <person name="Orr S.E."/>
            <person name="Hunt B.G."/>
            <person name="Goodisman M.A.D."/>
        </authorList>
    </citation>
    <scope>NUCLEOTIDE SEQUENCE [LARGE SCALE GENOMIC DNA]</scope>
    <source>
        <strain evidence="2">233</strain>
        <tissue evidence="2">Head and thorax</tissue>
    </source>
</reference>
<keyword evidence="3" id="KW-1185">Reference proteome</keyword>
<protein>
    <submittedName>
        <fullName evidence="2">Uncharacterized protein</fullName>
    </submittedName>
</protein>
<name>A0ABD2BFE9_VESSQ</name>
<proteinExistence type="predicted"/>
<dbReference type="EMBL" id="JAUDFV010000105">
    <property type="protein sequence ID" value="KAL2731465.1"/>
    <property type="molecule type" value="Genomic_DNA"/>
</dbReference>
<evidence type="ECO:0000256" key="1">
    <source>
        <dbReference type="SAM" id="MobiDB-lite"/>
    </source>
</evidence>
<dbReference type="AlphaFoldDB" id="A0ABD2BFE9"/>
<comment type="caution">
    <text evidence="2">The sequence shown here is derived from an EMBL/GenBank/DDBJ whole genome shotgun (WGS) entry which is preliminary data.</text>
</comment>
<evidence type="ECO:0000313" key="2">
    <source>
        <dbReference type="EMBL" id="KAL2731465.1"/>
    </source>
</evidence>
<feature type="compositionally biased region" description="Polar residues" evidence="1">
    <location>
        <begin position="32"/>
        <end position="43"/>
    </location>
</feature>
<accession>A0ABD2BFE9</accession>
<organism evidence="2 3">
    <name type="scientific">Vespula squamosa</name>
    <name type="common">Southern yellow jacket</name>
    <name type="synonym">Wasp</name>
    <dbReference type="NCBI Taxonomy" id="30214"/>
    <lineage>
        <taxon>Eukaryota</taxon>
        <taxon>Metazoa</taxon>
        <taxon>Ecdysozoa</taxon>
        <taxon>Arthropoda</taxon>
        <taxon>Hexapoda</taxon>
        <taxon>Insecta</taxon>
        <taxon>Pterygota</taxon>
        <taxon>Neoptera</taxon>
        <taxon>Endopterygota</taxon>
        <taxon>Hymenoptera</taxon>
        <taxon>Apocrita</taxon>
        <taxon>Aculeata</taxon>
        <taxon>Vespoidea</taxon>
        <taxon>Vespidae</taxon>
        <taxon>Vespinae</taxon>
        <taxon>Vespula</taxon>
    </lineage>
</organism>
<feature type="region of interest" description="Disordered" evidence="1">
    <location>
        <begin position="19"/>
        <end position="59"/>
    </location>
</feature>
<dbReference type="Proteomes" id="UP001607302">
    <property type="component" value="Unassembled WGS sequence"/>
</dbReference>
<gene>
    <name evidence="2" type="ORF">V1478_005010</name>
</gene>
<evidence type="ECO:0000313" key="3">
    <source>
        <dbReference type="Proteomes" id="UP001607302"/>
    </source>
</evidence>